<dbReference type="PANTHER" id="PTHR46872">
    <property type="entry name" value="DNA BINDING PROTEIN"/>
    <property type="match status" value="1"/>
</dbReference>
<proteinExistence type="predicted"/>
<protein>
    <recommendedName>
        <fullName evidence="4">ELM2 domain-containing protein</fullName>
    </recommendedName>
</protein>
<comment type="caution">
    <text evidence="2">The sequence shown here is derived from an EMBL/GenBank/DDBJ whole genome shotgun (WGS) entry which is preliminary data.</text>
</comment>
<evidence type="ECO:0000313" key="2">
    <source>
        <dbReference type="EMBL" id="MCD9637888.1"/>
    </source>
</evidence>
<dbReference type="EMBL" id="JACEIK010002579">
    <property type="protein sequence ID" value="MCD9637888.1"/>
    <property type="molecule type" value="Genomic_DNA"/>
</dbReference>
<organism evidence="2 3">
    <name type="scientific">Datura stramonium</name>
    <name type="common">Jimsonweed</name>
    <name type="synonym">Common thornapple</name>
    <dbReference type="NCBI Taxonomy" id="4076"/>
    <lineage>
        <taxon>Eukaryota</taxon>
        <taxon>Viridiplantae</taxon>
        <taxon>Streptophyta</taxon>
        <taxon>Embryophyta</taxon>
        <taxon>Tracheophyta</taxon>
        <taxon>Spermatophyta</taxon>
        <taxon>Magnoliopsida</taxon>
        <taxon>eudicotyledons</taxon>
        <taxon>Gunneridae</taxon>
        <taxon>Pentapetalae</taxon>
        <taxon>asterids</taxon>
        <taxon>lamiids</taxon>
        <taxon>Solanales</taxon>
        <taxon>Solanaceae</taxon>
        <taxon>Solanoideae</taxon>
        <taxon>Datureae</taxon>
        <taxon>Datura</taxon>
    </lineage>
</organism>
<dbReference type="Proteomes" id="UP000823775">
    <property type="component" value="Unassembled WGS sequence"/>
</dbReference>
<evidence type="ECO:0000313" key="3">
    <source>
        <dbReference type="Proteomes" id="UP000823775"/>
    </source>
</evidence>
<dbReference type="PANTHER" id="PTHR46872:SF10">
    <property type="entry name" value="MYB-LIKE DOMAIN-CONTAINING PROTEIN"/>
    <property type="match status" value="1"/>
</dbReference>
<accession>A0ABS8USQ3</accession>
<sequence>MQLILKRYTPIKEIELDLIYGYCQLVFLCLFVRFIIPEQNAKELPDPTPTSEKKKKWFNFIYEDRNKLVIPVGPRFQADVPDWPNDGTPIVAAGMPSPPNIASQAEMVRKYKEDKSDTLKWLGTPVWPTDDNLENKEGNEELIGKGRNKCCSCESPGSVECIKSHVKEERMKMKSELETTFDVWKFDEMGEEVSNLWNAKEQRKFSSLVKTNRVSKSKSFLKPALASLPSKNRQSIINYYFNVHVPRRISSQTRSNCKIIDTDDEEGEEGEEGEEEVATIKRSLKRNRAKKGAASGSTPVKKQYLSGRR</sequence>
<feature type="compositionally biased region" description="Acidic residues" evidence="1">
    <location>
        <begin position="262"/>
        <end position="277"/>
    </location>
</feature>
<reference evidence="2 3" key="1">
    <citation type="journal article" date="2021" name="BMC Genomics">
        <title>Datura genome reveals duplications of psychoactive alkaloid biosynthetic genes and high mutation rate following tissue culture.</title>
        <authorList>
            <person name="Rajewski A."/>
            <person name="Carter-House D."/>
            <person name="Stajich J."/>
            <person name="Litt A."/>
        </authorList>
    </citation>
    <scope>NUCLEOTIDE SEQUENCE [LARGE SCALE GENOMIC DNA]</scope>
    <source>
        <strain evidence="2">AR-01</strain>
    </source>
</reference>
<evidence type="ECO:0008006" key="4">
    <source>
        <dbReference type="Google" id="ProtNLM"/>
    </source>
</evidence>
<feature type="region of interest" description="Disordered" evidence="1">
    <location>
        <begin position="260"/>
        <end position="309"/>
    </location>
</feature>
<gene>
    <name evidence="2" type="ORF">HAX54_021429</name>
</gene>
<feature type="compositionally biased region" description="Basic residues" evidence="1">
    <location>
        <begin position="282"/>
        <end position="291"/>
    </location>
</feature>
<evidence type="ECO:0000256" key="1">
    <source>
        <dbReference type="SAM" id="MobiDB-lite"/>
    </source>
</evidence>
<name>A0ABS8USQ3_DATST</name>
<keyword evidence="3" id="KW-1185">Reference proteome</keyword>